<protein>
    <submittedName>
        <fullName evidence="1">Uncharacterized protein</fullName>
    </submittedName>
</protein>
<accession>A0ABU0NRL6</accession>
<evidence type="ECO:0000313" key="2">
    <source>
        <dbReference type="Proteomes" id="UP001230654"/>
    </source>
</evidence>
<dbReference type="Proteomes" id="UP001230654">
    <property type="component" value="Unassembled WGS sequence"/>
</dbReference>
<dbReference type="EMBL" id="JAUSWV010000002">
    <property type="protein sequence ID" value="MDQ0581811.1"/>
    <property type="molecule type" value="Genomic_DNA"/>
</dbReference>
<sequence length="43" mass="4790">MWLSAVQLGNPVLIHGSGVFSLRPTPDKKQPMCAPLSWLLRLM</sequence>
<gene>
    <name evidence="1" type="ORF">QF030_003989</name>
</gene>
<name>A0ABU0NRL6_STRRH</name>
<comment type="caution">
    <text evidence="1">The sequence shown here is derived from an EMBL/GenBank/DDBJ whole genome shotgun (WGS) entry which is preliminary data.</text>
</comment>
<proteinExistence type="predicted"/>
<reference evidence="1 2" key="1">
    <citation type="submission" date="2023-07" db="EMBL/GenBank/DDBJ databases">
        <title>Comparative genomics of wheat-associated soil bacteria to identify genetic determinants of phenazine resistance.</title>
        <authorList>
            <person name="Mouncey N."/>
        </authorList>
    </citation>
    <scope>NUCLEOTIDE SEQUENCE [LARGE SCALE GENOMIC DNA]</scope>
    <source>
        <strain evidence="1 2">B2I6</strain>
    </source>
</reference>
<organism evidence="1 2">
    <name type="scientific">Streptomyces rishiriensis</name>
    <dbReference type="NCBI Taxonomy" id="68264"/>
    <lineage>
        <taxon>Bacteria</taxon>
        <taxon>Bacillati</taxon>
        <taxon>Actinomycetota</taxon>
        <taxon>Actinomycetes</taxon>
        <taxon>Kitasatosporales</taxon>
        <taxon>Streptomycetaceae</taxon>
        <taxon>Streptomyces</taxon>
    </lineage>
</organism>
<keyword evidence="2" id="KW-1185">Reference proteome</keyword>
<evidence type="ECO:0000313" key="1">
    <source>
        <dbReference type="EMBL" id="MDQ0581811.1"/>
    </source>
</evidence>